<gene>
    <name evidence="1" type="ORF">VNO77_39148</name>
</gene>
<sequence>MSEDGFNSILAKCRDMIGLDASLHSVMLQSWFLHTLDFLILPSPIHVLLVIGWDEPCSVPNRTLCCDMELHLANRPDPEGLTIDLLIEGIQISKVPADPLPPGSAKPQASPCARIQSHSYPSDHGCCTDFYWASYCYAFKTGRHKTGPDPFGFPFSHLGADLLQGSAYSYWHGIGHGDLLQELQQSKSLSLPKHNKGRGRPSMTDCSAEELRILGSEPVIGLSQNDCGPRLPMLRIRICLQAMKLKIYPDYCYWFIANCWISDSNYPCLLQPKYLITNRNLQLRPTDESQDYGGSMAELEILNALALGCYPILYSAKE</sequence>
<name>A0AAN9PWV9_CANGL</name>
<comment type="caution">
    <text evidence="1">The sequence shown here is derived from an EMBL/GenBank/DDBJ whole genome shotgun (WGS) entry which is preliminary data.</text>
</comment>
<organism evidence="1 2">
    <name type="scientific">Canavalia gladiata</name>
    <name type="common">Sword bean</name>
    <name type="synonym">Dolichos gladiatus</name>
    <dbReference type="NCBI Taxonomy" id="3824"/>
    <lineage>
        <taxon>Eukaryota</taxon>
        <taxon>Viridiplantae</taxon>
        <taxon>Streptophyta</taxon>
        <taxon>Embryophyta</taxon>
        <taxon>Tracheophyta</taxon>
        <taxon>Spermatophyta</taxon>
        <taxon>Magnoliopsida</taxon>
        <taxon>eudicotyledons</taxon>
        <taxon>Gunneridae</taxon>
        <taxon>Pentapetalae</taxon>
        <taxon>rosids</taxon>
        <taxon>fabids</taxon>
        <taxon>Fabales</taxon>
        <taxon>Fabaceae</taxon>
        <taxon>Papilionoideae</taxon>
        <taxon>50 kb inversion clade</taxon>
        <taxon>NPAAA clade</taxon>
        <taxon>indigoferoid/millettioid clade</taxon>
        <taxon>Phaseoleae</taxon>
        <taxon>Canavalia</taxon>
    </lineage>
</organism>
<dbReference type="Proteomes" id="UP001367508">
    <property type="component" value="Unassembled WGS sequence"/>
</dbReference>
<evidence type="ECO:0000313" key="2">
    <source>
        <dbReference type="Proteomes" id="UP001367508"/>
    </source>
</evidence>
<evidence type="ECO:0000313" key="1">
    <source>
        <dbReference type="EMBL" id="KAK7313941.1"/>
    </source>
</evidence>
<accession>A0AAN9PWV9</accession>
<protein>
    <submittedName>
        <fullName evidence="1">Uncharacterized protein</fullName>
    </submittedName>
</protein>
<reference evidence="1 2" key="1">
    <citation type="submission" date="2024-01" db="EMBL/GenBank/DDBJ databases">
        <title>The genomes of 5 underutilized Papilionoideae crops provide insights into root nodulation and disease resistanc.</title>
        <authorList>
            <person name="Jiang F."/>
        </authorList>
    </citation>
    <scope>NUCLEOTIDE SEQUENCE [LARGE SCALE GENOMIC DNA]</scope>
    <source>
        <strain evidence="1">LVBAO_FW01</strain>
        <tissue evidence="1">Leaves</tissue>
    </source>
</reference>
<keyword evidence="2" id="KW-1185">Reference proteome</keyword>
<dbReference type="EMBL" id="JAYMYQ010000009">
    <property type="protein sequence ID" value="KAK7313941.1"/>
    <property type="molecule type" value="Genomic_DNA"/>
</dbReference>
<proteinExistence type="predicted"/>
<dbReference type="AlphaFoldDB" id="A0AAN9PWV9"/>